<accession>A0ACB8ZWC6</accession>
<reference evidence="2" key="1">
    <citation type="journal article" date="2022" name="Mol. Ecol. Resour.">
        <title>The genomes of chicory, endive, great burdock and yacon provide insights into Asteraceae palaeo-polyploidization history and plant inulin production.</title>
        <authorList>
            <person name="Fan W."/>
            <person name="Wang S."/>
            <person name="Wang H."/>
            <person name="Wang A."/>
            <person name="Jiang F."/>
            <person name="Liu H."/>
            <person name="Zhao H."/>
            <person name="Xu D."/>
            <person name="Zhang Y."/>
        </authorList>
    </citation>
    <scope>NUCLEOTIDE SEQUENCE [LARGE SCALE GENOMIC DNA]</scope>
    <source>
        <strain evidence="2">cv. Niubang</strain>
    </source>
</reference>
<proteinExistence type="predicted"/>
<dbReference type="EMBL" id="CM042055">
    <property type="protein sequence ID" value="KAI3701685.1"/>
    <property type="molecule type" value="Genomic_DNA"/>
</dbReference>
<evidence type="ECO:0000313" key="2">
    <source>
        <dbReference type="Proteomes" id="UP001055879"/>
    </source>
</evidence>
<comment type="caution">
    <text evidence="1">The sequence shown here is derived from an EMBL/GenBank/DDBJ whole genome shotgun (WGS) entry which is preliminary data.</text>
</comment>
<gene>
    <name evidence="1" type="ORF">L6452_26944</name>
</gene>
<keyword evidence="2" id="KW-1185">Reference proteome</keyword>
<name>A0ACB8ZWC6_ARCLA</name>
<protein>
    <submittedName>
        <fullName evidence="1">Uncharacterized protein</fullName>
    </submittedName>
</protein>
<organism evidence="1 2">
    <name type="scientific">Arctium lappa</name>
    <name type="common">Greater burdock</name>
    <name type="synonym">Lappa major</name>
    <dbReference type="NCBI Taxonomy" id="4217"/>
    <lineage>
        <taxon>Eukaryota</taxon>
        <taxon>Viridiplantae</taxon>
        <taxon>Streptophyta</taxon>
        <taxon>Embryophyta</taxon>
        <taxon>Tracheophyta</taxon>
        <taxon>Spermatophyta</taxon>
        <taxon>Magnoliopsida</taxon>
        <taxon>eudicotyledons</taxon>
        <taxon>Gunneridae</taxon>
        <taxon>Pentapetalae</taxon>
        <taxon>asterids</taxon>
        <taxon>campanulids</taxon>
        <taxon>Asterales</taxon>
        <taxon>Asteraceae</taxon>
        <taxon>Carduoideae</taxon>
        <taxon>Cardueae</taxon>
        <taxon>Arctiinae</taxon>
        <taxon>Arctium</taxon>
    </lineage>
</organism>
<reference evidence="1 2" key="2">
    <citation type="journal article" date="2022" name="Mol. Ecol. Resour.">
        <title>The genomes of chicory, endive, great burdock and yacon provide insights into Asteraceae paleo-polyploidization history and plant inulin production.</title>
        <authorList>
            <person name="Fan W."/>
            <person name="Wang S."/>
            <person name="Wang H."/>
            <person name="Wang A."/>
            <person name="Jiang F."/>
            <person name="Liu H."/>
            <person name="Zhao H."/>
            <person name="Xu D."/>
            <person name="Zhang Y."/>
        </authorList>
    </citation>
    <scope>NUCLEOTIDE SEQUENCE [LARGE SCALE GENOMIC DNA]</scope>
    <source>
        <strain evidence="2">cv. Niubang</strain>
    </source>
</reference>
<sequence length="113" mass="12750">MVSCEVKKNGVRKKKQEALELAKRLGSECYRTQDHVMSSMEANVIPSNPLEQSVGSKPLLGGNLGDAQGGKETYRSMVSDVRRWPEYENETRQWPPISTNVVWKKGTKPLLLF</sequence>
<dbReference type="Proteomes" id="UP001055879">
    <property type="component" value="Linkage Group LG09"/>
</dbReference>
<evidence type="ECO:0000313" key="1">
    <source>
        <dbReference type="EMBL" id="KAI3701685.1"/>
    </source>
</evidence>